<evidence type="ECO:0000313" key="2">
    <source>
        <dbReference type="EMBL" id="NLT80398.1"/>
    </source>
</evidence>
<dbReference type="PANTHER" id="PTHR37314">
    <property type="entry name" value="SLR0142 PROTEIN"/>
    <property type="match status" value="1"/>
</dbReference>
<evidence type="ECO:0000313" key="3">
    <source>
        <dbReference type="Proteomes" id="UP000767327"/>
    </source>
</evidence>
<feature type="transmembrane region" description="Helical" evidence="1">
    <location>
        <begin position="42"/>
        <end position="64"/>
    </location>
</feature>
<feature type="transmembrane region" description="Helical" evidence="1">
    <location>
        <begin position="12"/>
        <end position="36"/>
    </location>
</feature>
<dbReference type="InterPro" id="IPR036259">
    <property type="entry name" value="MFS_trans_sf"/>
</dbReference>
<dbReference type="SUPFAM" id="SSF103473">
    <property type="entry name" value="MFS general substrate transporter"/>
    <property type="match status" value="1"/>
</dbReference>
<feature type="transmembrane region" description="Helical" evidence="1">
    <location>
        <begin position="103"/>
        <end position="121"/>
    </location>
</feature>
<feature type="transmembrane region" description="Helical" evidence="1">
    <location>
        <begin position="186"/>
        <end position="204"/>
    </location>
</feature>
<gene>
    <name evidence="2" type="ORF">GXW98_08985</name>
</gene>
<organism evidence="2 3">
    <name type="scientific">Bifidobacterium crudilactis</name>
    <dbReference type="NCBI Taxonomy" id="327277"/>
    <lineage>
        <taxon>Bacteria</taxon>
        <taxon>Bacillati</taxon>
        <taxon>Actinomycetota</taxon>
        <taxon>Actinomycetes</taxon>
        <taxon>Bifidobacteriales</taxon>
        <taxon>Bifidobacteriaceae</taxon>
        <taxon>Bifidobacterium</taxon>
    </lineage>
</organism>
<dbReference type="Pfam" id="PF06912">
    <property type="entry name" value="DUF1275"/>
    <property type="match status" value="1"/>
</dbReference>
<dbReference type="InterPro" id="IPR010699">
    <property type="entry name" value="DUF1275"/>
</dbReference>
<protein>
    <submittedName>
        <fullName evidence="2">DUF1275 domain-containing protein</fullName>
    </submittedName>
</protein>
<name>A0A971D0A8_9BIFI</name>
<dbReference type="EMBL" id="JAAXZR010000027">
    <property type="protein sequence ID" value="NLT80398.1"/>
    <property type="molecule type" value="Genomic_DNA"/>
</dbReference>
<dbReference type="AlphaFoldDB" id="A0A971D0A8"/>
<proteinExistence type="predicted"/>
<dbReference type="Proteomes" id="UP000767327">
    <property type="component" value="Unassembled WGS sequence"/>
</dbReference>
<sequence>MLTFVTGLVDAFSYLLLGRVFVANITGSLMFLGFALGGAPGFFWESYVLALVPFLIAAASGGLLIKAFGRHRGRHLLASLVLQDVVVAVALLIAFIMPIEETVTMQILTVLLAASFGLQNSTVRALKVPDMTTTVLTLTMTGIASDLSKEGSGRGQLRRRSASILSMVSGAIIGTLVIQYLEYRLILVIAFVVILVCTLLSLRLRNSKAPWTQSRVL</sequence>
<feature type="transmembrane region" description="Helical" evidence="1">
    <location>
        <begin position="76"/>
        <end position="97"/>
    </location>
</feature>
<keyword evidence="1" id="KW-0472">Membrane</keyword>
<accession>A0A971D0A8</accession>
<feature type="transmembrane region" description="Helical" evidence="1">
    <location>
        <begin position="162"/>
        <end position="180"/>
    </location>
</feature>
<reference evidence="2" key="1">
    <citation type="journal article" date="2020" name="Biotechnol. Biofuels">
        <title>New insights from the biogas microbiome by comprehensive genome-resolved metagenomics of nearly 1600 species originating from multiple anaerobic digesters.</title>
        <authorList>
            <person name="Campanaro S."/>
            <person name="Treu L."/>
            <person name="Rodriguez-R L.M."/>
            <person name="Kovalovszki A."/>
            <person name="Ziels R.M."/>
            <person name="Maus I."/>
            <person name="Zhu X."/>
            <person name="Kougias P.G."/>
            <person name="Basile A."/>
            <person name="Luo G."/>
            <person name="Schluter A."/>
            <person name="Konstantinidis K.T."/>
            <person name="Angelidaki I."/>
        </authorList>
    </citation>
    <scope>NUCLEOTIDE SEQUENCE</scope>
    <source>
        <strain evidence="2">AS01afH2WH_6</strain>
    </source>
</reference>
<dbReference type="PANTHER" id="PTHR37314:SF4">
    <property type="entry name" value="UPF0700 TRANSMEMBRANE PROTEIN YOAK"/>
    <property type="match status" value="1"/>
</dbReference>
<keyword evidence="1" id="KW-0812">Transmembrane</keyword>
<evidence type="ECO:0000256" key="1">
    <source>
        <dbReference type="SAM" id="Phobius"/>
    </source>
</evidence>
<reference evidence="2" key="2">
    <citation type="submission" date="2020-01" db="EMBL/GenBank/DDBJ databases">
        <authorList>
            <person name="Campanaro S."/>
        </authorList>
    </citation>
    <scope>NUCLEOTIDE SEQUENCE</scope>
    <source>
        <strain evidence="2">AS01afH2WH_6</strain>
    </source>
</reference>
<keyword evidence="1" id="KW-1133">Transmembrane helix</keyword>
<comment type="caution">
    <text evidence="2">The sequence shown here is derived from an EMBL/GenBank/DDBJ whole genome shotgun (WGS) entry which is preliminary data.</text>
</comment>